<dbReference type="Proteomes" id="UP000381693">
    <property type="component" value="Unassembled WGS sequence"/>
</dbReference>
<keyword evidence="1" id="KW-0328">Glycosyltransferase</keyword>
<evidence type="ECO:0000313" key="2">
    <source>
        <dbReference type="Proteomes" id="UP000381693"/>
    </source>
</evidence>
<accession>A0A5E6MAS8</accession>
<dbReference type="RefSeq" id="WP_142525146.1">
    <property type="nucleotide sequence ID" value="NZ_CABFUZ020000117.1"/>
</dbReference>
<feature type="non-terminal residue" evidence="1">
    <location>
        <position position="1"/>
    </location>
</feature>
<dbReference type="Gene3D" id="3.90.550.10">
    <property type="entry name" value="Spore Coat Polysaccharide Biosynthesis Protein SpsA, Chain A"/>
    <property type="match status" value="1"/>
</dbReference>
<keyword evidence="2" id="KW-1185">Reference proteome</keyword>
<proteinExistence type="predicted"/>
<reference evidence="1" key="1">
    <citation type="submission" date="2019-09" db="EMBL/GenBank/DDBJ databases">
        <authorList>
            <person name="Cremers G."/>
        </authorList>
    </citation>
    <scope>NUCLEOTIDE SEQUENCE [LARGE SCALE GENOMIC DNA]</scope>
    <source>
        <strain evidence="1">3B</strain>
    </source>
</reference>
<comment type="caution">
    <text evidence="1">The sequence shown here is derived from an EMBL/GenBank/DDBJ whole genome shotgun (WGS) entry which is preliminary data.</text>
</comment>
<keyword evidence="1" id="KW-0808">Transferase</keyword>
<dbReference type="GO" id="GO:0102096">
    <property type="term" value="F:decaprenyl-N-acetyl-alpha-D-glucosaminyl-pyrophosphate:dTDP-alpha-L-rhamnose rhamnosyltransferase activity"/>
    <property type="evidence" value="ECO:0007669"/>
    <property type="project" value="UniProtKB-EC"/>
</dbReference>
<evidence type="ECO:0000313" key="1">
    <source>
        <dbReference type="EMBL" id="VVM06515.1"/>
    </source>
</evidence>
<dbReference type="OrthoDB" id="9179784at2"/>
<gene>
    <name evidence="1" type="primary">wbbL</name>
    <name evidence="1" type="ORF">MAMC_01110</name>
</gene>
<protein>
    <submittedName>
        <fullName evidence="1">Partial N-acetylglucosaminyl-diphospho-decaprenol L-rhamnosyltransferase</fullName>
        <ecNumber evidence="1">2.4.1.289</ecNumber>
    </submittedName>
</protein>
<dbReference type="AlphaFoldDB" id="A0A5E6MAS8"/>
<dbReference type="EMBL" id="CABFUZ020000117">
    <property type="protein sequence ID" value="VVM06515.1"/>
    <property type="molecule type" value="Genomic_DNA"/>
</dbReference>
<dbReference type="SUPFAM" id="SSF53448">
    <property type="entry name" value="Nucleotide-diphospho-sugar transferases"/>
    <property type="match status" value="1"/>
</dbReference>
<sequence length="243" mass="28219">AVDRAAERSRGKYLLLLNSDARLEPDALERAVQWMEANPQCGVAGAQLRNEDGSPQNSIANFPNLWTELGNKALLRRLFPERFPGKERPTDRPRTVDSVIGAFFLTRADLWKRLRGMDEGFFFFLEETDFCYRARQAGFLVHHLPDVHVWHGKGRSAASAPAEARIEYWRSRYRYFALHAPRGEEICLRIALPLRLVCELAGDLLLFPFFRGQPRYRERMKTRWALLRWHLAGKPDRMGLPRD</sequence>
<dbReference type="InterPro" id="IPR029044">
    <property type="entry name" value="Nucleotide-diphossugar_trans"/>
</dbReference>
<organism evidence="1 2">
    <name type="scientific">Methylacidimicrobium cyclopophantes</name>
    <dbReference type="NCBI Taxonomy" id="1041766"/>
    <lineage>
        <taxon>Bacteria</taxon>
        <taxon>Pseudomonadati</taxon>
        <taxon>Verrucomicrobiota</taxon>
        <taxon>Methylacidimicrobium</taxon>
    </lineage>
</organism>
<dbReference type="EC" id="2.4.1.289" evidence="1"/>
<dbReference type="PANTHER" id="PTHR43179">
    <property type="entry name" value="RHAMNOSYLTRANSFERASE WBBL"/>
    <property type="match status" value="1"/>
</dbReference>
<name>A0A5E6MAS8_9BACT</name>
<dbReference type="PANTHER" id="PTHR43179:SF7">
    <property type="entry name" value="RHAMNOSYLTRANSFERASE WBBL"/>
    <property type="match status" value="1"/>
</dbReference>
<dbReference type="Pfam" id="PF13641">
    <property type="entry name" value="Glyco_tranf_2_3"/>
    <property type="match status" value="1"/>
</dbReference>